<dbReference type="SUPFAM" id="SSF53187">
    <property type="entry name" value="Zn-dependent exopeptidases"/>
    <property type="match status" value="1"/>
</dbReference>
<sequence>MLKLSVREIIAKIETEEPFHAVAEDYSFTLKIDSYTYYICGAIHDGHQFRKALWKKCLHSEYDRWYEEDPATKQMIQDHPIVIAGCDSRFEYDLNRAPDHAIYEDAWGKKLWKTPLSSEEKNHSLEKHHNFYKVVHALISKVESKYGAAIVYDLHSYNWRRWDREVPVVNLGTTNINNDLYSSFIESWCTTLSTIVLPNFIKTSAAINDTFQGNGYFLKYITEHFKNTLVLATEFSKIYCHELEYIMYPEVIHAIQEGLKKRLPEHAKTFYNQFIG</sequence>
<dbReference type="EMBL" id="VLNR01000001">
    <property type="protein sequence ID" value="TSE11465.1"/>
    <property type="molecule type" value="Genomic_DNA"/>
</dbReference>
<dbReference type="InterPro" id="IPR007709">
    <property type="entry name" value="N-FG_amidohydro"/>
</dbReference>
<dbReference type="Gene3D" id="3.40.630.40">
    <property type="entry name" value="Zn-dependent exopeptidases"/>
    <property type="match status" value="1"/>
</dbReference>
<evidence type="ECO:0000313" key="1">
    <source>
        <dbReference type="EMBL" id="TSE11465.1"/>
    </source>
</evidence>
<dbReference type="Proteomes" id="UP000318833">
    <property type="component" value="Unassembled WGS sequence"/>
</dbReference>
<evidence type="ECO:0000313" key="2">
    <source>
        <dbReference type="Proteomes" id="UP000318833"/>
    </source>
</evidence>
<protein>
    <submittedName>
        <fullName evidence="1">N-formylglutamate amidohydrolase</fullName>
    </submittedName>
</protein>
<accession>A0A554VRZ8</accession>
<comment type="caution">
    <text evidence="1">The sequence shown here is derived from an EMBL/GenBank/DDBJ whole genome shotgun (WGS) entry which is preliminary data.</text>
</comment>
<proteinExistence type="predicted"/>
<reference evidence="1 2" key="1">
    <citation type="submission" date="2019-07" db="EMBL/GenBank/DDBJ databases">
        <title>The draft genome sequence of Aquimarina algiphila M91.</title>
        <authorList>
            <person name="Meng X."/>
        </authorList>
    </citation>
    <scope>NUCLEOTIDE SEQUENCE [LARGE SCALE GENOMIC DNA]</scope>
    <source>
        <strain evidence="1 2">M91</strain>
    </source>
</reference>
<dbReference type="OrthoDB" id="9785840at2"/>
<dbReference type="GO" id="GO:0016787">
    <property type="term" value="F:hydrolase activity"/>
    <property type="evidence" value="ECO:0007669"/>
    <property type="project" value="UniProtKB-KW"/>
</dbReference>
<dbReference type="AlphaFoldDB" id="A0A554VRZ8"/>
<organism evidence="1 2">
    <name type="scientific">Aquimarina algiphila</name>
    <dbReference type="NCBI Taxonomy" id="2047982"/>
    <lineage>
        <taxon>Bacteria</taxon>
        <taxon>Pseudomonadati</taxon>
        <taxon>Bacteroidota</taxon>
        <taxon>Flavobacteriia</taxon>
        <taxon>Flavobacteriales</taxon>
        <taxon>Flavobacteriaceae</taxon>
        <taxon>Aquimarina</taxon>
    </lineage>
</organism>
<name>A0A554VRZ8_9FLAO</name>
<gene>
    <name evidence="1" type="ORF">FOF46_00340</name>
</gene>
<dbReference type="Pfam" id="PF05013">
    <property type="entry name" value="FGase"/>
    <property type="match status" value="1"/>
</dbReference>
<dbReference type="RefSeq" id="WP_143915077.1">
    <property type="nucleotide sequence ID" value="NZ_CANMIK010000004.1"/>
</dbReference>
<keyword evidence="1" id="KW-0378">Hydrolase</keyword>
<keyword evidence="2" id="KW-1185">Reference proteome</keyword>